<dbReference type="Pfam" id="PF00069">
    <property type="entry name" value="Pkinase"/>
    <property type="match status" value="1"/>
</dbReference>
<dbReference type="GO" id="GO:0005886">
    <property type="term" value="C:plasma membrane"/>
    <property type="evidence" value="ECO:0007669"/>
    <property type="project" value="TreeGrafter"/>
</dbReference>
<evidence type="ECO:0000256" key="3">
    <source>
        <dbReference type="ARBA" id="ARBA00047558"/>
    </source>
</evidence>
<dbReference type="GO" id="GO:0004674">
    <property type="term" value="F:protein serine/threonine kinase activity"/>
    <property type="evidence" value="ECO:0007669"/>
    <property type="project" value="TreeGrafter"/>
</dbReference>
<sequence>MDILLQYVDGILATLASITALSFEHIDNQIKASNISWENCLQIAAKTTRVLSYFHSTASIPIIYRDVKSTNILLDDNYTAKVSNFGTSRLVPLDQDLLVAVLILLTKKEMGGLSNFGIPYQADFARQEKEVGGLSNFGIPCQADFSRQELILLTKKEVCGLSNFRIPCRVDFARQERNPSQARQFRGEDVGESGTSGLGQFRCGFVRSDVYSFGVVLVELIIGKKVLSFDRPEEERSLVKGEQRLTMKEVAMELKGLIIKKMMKHSCVEIDLNCEDTEYLPGERSSAYELGGCTTSSINTTSPTRYDSVREHIRLPFDGGR</sequence>
<accession>A0A4S4DEK1</accession>
<evidence type="ECO:0000313" key="7">
    <source>
        <dbReference type="Proteomes" id="UP000306102"/>
    </source>
</evidence>
<keyword evidence="1" id="KW-0547">Nucleotide-binding</keyword>
<reference evidence="6 7" key="1">
    <citation type="journal article" date="2018" name="Proc. Natl. Acad. Sci. U.S.A.">
        <title>Draft genome sequence of Camellia sinensis var. sinensis provides insights into the evolution of the tea genome and tea quality.</title>
        <authorList>
            <person name="Wei C."/>
            <person name="Yang H."/>
            <person name="Wang S."/>
            <person name="Zhao J."/>
            <person name="Liu C."/>
            <person name="Gao L."/>
            <person name="Xia E."/>
            <person name="Lu Y."/>
            <person name="Tai Y."/>
            <person name="She G."/>
            <person name="Sun J."/>
            <person name="Cao H."/>
            <person name="Tong W."/>
            <person name="Gao Q."/>
            <person name="Li Y."/>
            <person name="Deng W."/>
            <person name="Jiang X."/>
            <person name="Wang W."/>
            <person name="Chen Q."/>
            <person name="Zhang S."/>
            <person name="Li H."/>
            <person name="Wu J."/>
            <person name="Wang P."/>
            <person name="Li P."/>
            <person name="Shi C."/>
            <person name="Zheng F."/>
            <person name="Jian J."/>
            <person name="Huang B."/>
            <person name="Shan D."/>
            <person name="Shi M."/>
            <person name="Fang C."/>
            <person name="Yue Y."/>
            <person name="Li F."/>
            <person name="Li D."/>
            <person name="Wei S."/>
            <person name="Han B."/>
            <person name="Jiang C."/>
            <person name="Yin Y."/>
            <person name="Xia T."/>
            <person name="Zhang Z."/>
            <person name="Bennetzen J.L."/>
            <person name="Zhao S."/>
            <person name="Wan X."/>
        </authorList>
    </citation>
    <scope>NUCLEOTIDE SEQUENCE [LARGE SCALE GENOMIC DNA]</scope>
    <source>
        <strain evidence="7">cv. Shuchazao</strain>
        <tissue evidence="6">Leaf</tissue>
    </source>
</reference>
<dbReference type="PROSITE" id="PS00108">
    <property type="entry name" value="PROTEIN_KINASE_ST"/>
    <property type="match status" value="1"/>
</dbReference>
<dbReference type="InterPro" id="IPR011009">
    <property type="entry name" value="Kinase-like_dom_sf"/>
</dbReference>
<dbReference type="STRING" id="542762.A0A4S4DEK1"/>
<dbReference type="EMBL" id="SDRB02011500">
    <property type="protein sequence ID" value="THG01122.1"/>
    <property type="molecule type" value="Genomic_DNA"/>
</dbReference>
<dbReference type="PROSITE" id="PS50011">
    <property type="entry name" value="PROTEIN_KINASE_DOM"/>
    <property type="match status" value="1"/>
</dbReference>
<evidence type="ECO:0000259" key="5">
    <source>
        <dbReference type="PROSITE" id="PS50011"/>
    </source>
</evidence>
<evidence type="ECO:0000256" key="1">
    <source>
        <dbReference type="ARBA" id="ARBA00022741"/>
    </source>
</evidence>
<dbReference type="GO" id="GO:0005524">
    <property type="term" value="F:ATP binding"/>
    <property type="evidence" value="ECO:0007669"/>
    <property type="project" value="UniProtKB-KW"/>
</dbReference>
<dbReference type="Proteomes" id="UP000306102">
    <property type="component" value="Unassembled WGS sequence"/>
</dbReference>
<feature type="domain" description="Protein kinase" evidence="5">
    <location>
        <begin position="1"/>
        <end position="298"/>
    </location>
</feature>
<comment type="catalytic activity">
    <reaction evidence="3">
        <text>L-seryl-[protein] + ATP = O-phospho-L-seryl-[protein] + ADP + H(+)</text>
        <dbReference type="Rhea" id="RHEA:17989"/>
        <dbReference type="Rhea" id="RHEA-COMP:9863"/>
        <dbReference type="Rhea" id="RHEA-COMP:11604"/>
        <dbReference type="ChEBI" id="CHEBI:15378"/>
        <dbReference type="ChEBI" id="CHEBI:29999"/>
        <dbReference type="ChEBI" id="CHEBI:30616"/>
        <dbReference type="ChEBI" id="CHEBI:83421"/>
        <dbReference type="ChEBI" id="CHEBI:456216"/>
    </reaction>
</comment>
<dbReference type="InterPro" id="IPR045274">
    <property type="entry name" value="WAK-like"/>
</dbReference>
<keyword evidence="7" id="KW-1185">Reference proteome</keyword>
<name>A0A4S4DEK1_CAMSN</name>
<dbReference type="AlphaFoldDB" id="A0A4S4DEK1"/>
<gene>
    <name evidence="6" type="ORF">TEA_025898</name>
</gene>
<dbReference type="SUPFAM" id="SSF56112">
    <property type="entry name" value="Protein kinase-like (PK-like)"/>
    <property type="match status" value="1"/>
</dbReference>
<comment type="caution">
    <text evidence="6">The sequence shown here is derived from an EMBL/GenBank/DDBJ whole genome shotgun (WGS) entry which is preliminary data.</text>
</comment>
<dbReference type="PANTHER" id="PTHR27005">
    <property type="entry name" value="WALL-ASSOCIATED RECEPTOR KINASE-LIKE 21"/>
    <property type="match status" value="1"/>
</dbReference>
<keyword evidence="2" id="KW-0067">ATP-binding</keyword>
<evidence type="ECO:0000313" key="6">
    <source>
        <dbReference type="EMBL" id="THG01122.1"/>
    </source>
</evidence>
<protein>
    <recommendedName>
        <fullName evidence="5">Protein kinase domain-containing protein</fullName>
    </recommendedName>
</protein>
<dbReference type="PANTHER" id="PTHR27005:SF468">
    <property type="entry name" value="OS01G0310500 PROTEIN"/>
    <property type="match status" value="1"/>
</dbReference>
<dbReference type="Gene3D" id="1.10.510.10">
    <property type="entry name" value="Transferase(Phosphotransferase) domain 1"/>
    <property type="match status" value="2"/>
</dbReference>
<dbReference type="InterPro" id="IPR008271">
    <property type="entry name" value="Ser/Thr_kinase_AS"/>
</dbReference>
<evidence type="ECO:0000256" key="2">
    <source>
        <dbReference type="ARBA" id="ARBA00022840"/>
    </source>
</evidence>
<organism evidence="6 7">
    <name type="scientific">Camellia sinensis var. sinensis</name>
    <name type="common">China tea</name>
    <dbReference type="NCBI Taxonomy" id="542762"/>
    <lineage>
        <taxon>Eukaryota</taxon>
        <taxon>Viridiplantae</taxon>
        <taxon>Streptophyta</taxon>
        <taxon>Embryophyta</taxon>
        <taxon>Tracheophyta</taxon>
        <taxon>Spermatophyta</taxon>
        <taxon>Magnoliopsida</taxon>
        <taxon>eudicotyledons</taxon>
        <taxon>Gunneridae</taxon>
        <taxon>Pentapetalae</taxon>
        <taxon>asterids</taxon>
        <taxon>Ericales</taxon>
        <taxon>Theaceae</taxon>
        <taxon>Camellia</taxon>
    </lineage>
</organism>
<proteinExistence type="predicted"/>
<dbReference type="GO" id="GO:0007166">
    <property type="term" value="P:cell surface receptor signaling pathway"/>
    <property type="evidence" value="ECO:0007669"/>
    <property type="project" value="InterPro"/>
</dbReference>
<dbReference type="InterPro" id="IPR000719">
    <property type="entry name" value="Prot_kinase_dom"/>
</dbReference>
<evidence type="ECO:0000256" key="4">
    <source>
        <dbReference type="ARBA" id="ARBA00047951"/>
    </source>
</evidence>
<comment type="catalytic activity">
    <reaction evidence="4">
        <text>L-threonyl-[protein] + ATP = O-phospho-L-threonyl-[protein] + ADP + H(+)</text>
        <dbReference type="Rhea" id="RHEA:46608"/>
        <dbReference type="Rhea" id="RHEA-COMP:11060"/>
        <dbReference type="Rhea" id="RHEA-COMP:11605"/>
        <dbReference type="ChEBI" id="CHEBI:15378"/>
        <dbReference type="ChEBI" id="CHEBI:30013"/>
        <dbReference type="ChEBI" id="CHEBI:30616"/>
        <dbReference type="ChEBI" id="CHEBI:61977"/>
        <dbReference type="ChEBI" id="CHEBI:456216"/>
    </reaction>
</comment>